<protein>
    <submittedName>
        <fullName evidence="1">Uncharacterized protein</fullName>
    </submittedName>
</protein>
<reference evidence="1" key="1">
    <citation type="submission" date="2022-10" db="EMBL/GenBank/DDBJ databases">
        <title>Complete Genome of Trichothecium roseum strain YXFP-22015, a Plant Pathogen Isolated from Citrus.</title>
        <authorList>
            <person name="Wang Y."/>
            <person name="Zhu L."/>
        </authorList>
    </citation>
    <scope>NUCLEOTIDE SEQUENCE</scope>
    <source>
        <strain evidence="1">YXFP-22015</strain>
    </source>
</reference>
<evidence type="ECO:0000313" key="1">
    <source>
        <dbReference type="EMBL" id="KAI9897911.1"/>
    </source>
</evidence>
<gene>
    <name evidence="1" type="ORF">N3K66_007767</name>
</gene>
<sequence>MFSEDRPDDYEILAATSHSTVSRVSWKGIDAVVKRSLHARENPLAKQRWCREVSMLKAVTNAVREGEGGRISDPGCLSGAMADDGWRRDCLPQMLHHDEDRLSIFLRHEAGVGLHRCVDEAGYTWLSNDGSRALWRQMAGGLSFLHARGIAHDDVKPENIIWDDGARRGVLVDFGAAHEVDRKAAFDMSGTPCYVPPEYLRRERSEKYDVWALGVTMCFALGRIPLPDGEWFLPGVFTDRGAREEMEAWIGKIVGVGRGLGVGGDEVLVARMLEEELGERITAAELVSLLG</sequence>
<comment type="caution">
    <text evidence="1">The sequence shown here is derived from an EMBL/GenBank/DDBJ whole genome shotgun (WGS) entry which is preliminary data.</text>
</comment>
<evidence type="ECO:0000313" key="2">
    <source>
        <dbReference type="Proteomes" id="UP001163324"/>
    </source>
</evidence>
<keyword evidence="2" id="KW-1185">Reference proteome</keyword>
<dbReference type="EMBL" id="CM047946">
    <property type="protein sequence ID" value="KAI9897911.1"/>
    <property type="molecule type" value="Genomic_DNA"/>
</dbReference>
<accession>A0ACC0UUX5</accession>
<dbReference type="Proteomes" id="UP001163324">
    <property type="component" value="Chromosome 7"/>
</dbReference>
<proteinExistence type="predicted"/>
<name>A0ACC0UUX5_9HYPO</name>
<organism evidence="1 2">
    <name type="scientific">Trichothecium roseum</name>
    <dbReference type="NCBI Taxonomy" id="47278"/>
    <lineage>
        <taxon>Eukaryota</taxon>
        <taxon>Fungi</taxon>
        <taxon>Dikarya</taxon>
        <taxon>Ascomycota</taxon>
        <taxon>Pezizomycotina</taxon>
        <taxon>Sordariomycetes</taxon>
        <taxon>Hypocreomycetidae</taxon>
        <taxon>Hypocreales</taxon>
        <taxon>Hypocreales incertae sedis</taxon>
        <taxon>Trichothecium</taxon>
    </lineage>
</organism>